<dbReference type="InterPro" id="IPR031157">
    <property type="entry name" value="G_TR_CS"/>
</dbReference>
<dbReference type="OrthoDB" id="198619at2759"/>
<dbReference type="Pfam" id="PF00009">
    <property type="entry name" value="GTP_EFTU"/>
    <property type="match status" value="1"/>
</dbReference>
<dbReference type="STRING" id="154538.A0A1M2V9B7"/>
<protein>
    <submittedName>
        <fullName evidence="5">Ribosome-releasing factor 2, mitochondrial</fullName>
    </submittedName>
</protein>
<dbReference type="Pfam" id="PF22042">
    <property type="entry name" value="EF-G_D2"/>
    <property type="match status" value="1"/>
</dbReference>
<dbReference type="Gene3D" id="3.30.70.240">
    <property type="match status" value="1"/>
</dbReference>
<evidence type="ECO:0000256" key="1">
    <source>
        <dbReference type="ARBA" id="ARBA00022741"/>
    </source>
</evidence>
<dbReference type="GO" id="GO:0005525">
    <property type="term" value="F:GTP binding"/>
    <property type="evidence" value="ECO:0007669"/>
    <property type="project" value="UniProtKB-KW"/>
</dbReference>
<dbReference type="PROSITE" id="PS00301">
    <property type="entry name" value="G_TR_1"/>
    <property type="match status" value="1"/>
</dbReference>
<dbReference type="InterPro" id="IPR005225">
    <property type="entry name" value="Small_GTP-bd"/>
</dbReference>
<keyword evidence="6" id="KW-1185">Reference proteome</keyword>
<dbReference type="InterPro" id="IPR000640">
    <property type="entry name" value="EFG_V-like"/>
</dbReference>
<dbReference type="Gene3D" id="3.40.50.300">
    <property type="entry name" value="P-loop containing nucleotide triphosphate hydrolases"/>
    <property type="match status" value="1"/>
</dbReference>
<evidence type="ECO:0000259" key="4">
    <source>
        <dbReference type="PROSITE" id="PS51722"/>
    </source>
</evidence>
<sequence>MALVAHIDSGKTTLTESILLQSQYLSSAGSVDTGSTTTDFLPAERERGITIQSASIPVRWKDWTFNLIDTPGHADFGMEVESASRVVDGAVVLIDAVEGVEAQTKGVWRQLDRYDVSSRILFLNKLDRPGGSFRSSLLSVLANRMHPRPMALTLPIASFDPEDYARAEPGIQGLVDLVKWEVWKYDAEGKSSIHALPRTQEELERTDLFPSSHPLVPHLLPARVTLLDNLAQVSEELFDVLLSLPEDPAAYLSVKASDILPHLRAATLRNDILPVMCGSAFKHIGTELLMNYVGELLPSPVDVEANAKALAANAPLRMLAWKVGWDKRKGWMTFVRVYSGTLKSQSSALNTSQNQREKISKLLLLYAGEAEEVDSLPFGSVGAVLGLKYTRTGDTLVSVAGGSGASSLRDIIPPPPLMSVSVIPHSHADLEPVEEALNALARTDPSVRVETHEGQLLVHGLGALHLEIVESRLREEWKVNCEFGRRRVSFRECLGTSDVSAVSDTWQTEIGGQPVRIRLQFAVSALEDDEQGDPLWDGNLILGTDGKPIPPGELHVNTNDALAHVAKGISSTLSSSPNTTLALSRMRIHIKHLEYPKEVHPSVLAGASAAILRNTVRAAGQGDLMEPYIRLKIAVDESAVGRVVEDLGEHGGEVLDLDAASAEDSEPFVEDGAYLPPQWLSPSTGKAAKSSSSRMKRTILAVAPLSQMLDYSTRLRALSGGHGLFQMENEGFRRVSSQRTTDILRELGRL</sequence>
<dbReference type="InterPro" id="IPR009000">
    <property type="entry name" value="Transl_B-barrel_sf"/>
</dbReference>
<evidence type="ECO:0000313" key="5">
    <source>
        <dbReference type="EMBL" id="OJT04127.1"/>
    </source>
</evidence>
<dbReference type="InterPro" id="IPR000795">
    <property type="entry name" value="T_Tr_GTP-bd_dom"/>
</dbReference>
<dbReference type="SMART" id="SM00838">
    <property type="entry name" value="EFG_C"/>
    <property type="match status" value="1"/>
</dbReference>
<dbReference type="EMBL" id="MNAD01001558">
    <property type="protein sequence ID" value="OJT04127.1"/>
    <property type="molecule type" value="Genomic_DNA"/>
</dbReference>
<keyword evidence="1" id="KW-0547">Nucleotide-binding</keyword>
<dbReference type="InterPro" id="IPR053905">
    <property type="entry name" value="EF-G-like_DII"/>
</dbReference>
<comment type="caution">
    <text evidence="5">The sequence shown here is derived from an EMBL/GenBank/DDBJ whole genome shotgun (WGS) entry which is preliminary data.</text>
</comment>
<evidence type="ECO:0000313" key="6">
    <source>
        <dbReference type="Proteomes" id="UP000184267"/>
    </source>
</evidence>
<dbReference type="PANTHER" id="PTHR43261">
    <property type="entry name" value="TRANSLATION ELONGATION FACTOR G-RELATED"/>
    <property type="match status" value="1"/>
</dbReference>
<dbReference type="SUPFAM" id="SSF50447">
    <property type="entry name" value="Translation proteins"/>
    <property type="match status" value="1"/>
</dbReference>
<proteinExistence type="predicted"/>
<reference evidence="5 6" key="1">
    <citation type="submission" date="2016-10" db="EMBL/GenBank/DDBJ databases">
        <title>Genome sequence of the basidiomycete white-rot fungus Trametes pubescens.</title>
        <authorList>
            <person name="Makela M.R."/>
            <person name="Granchi Z."/>
            <person name="Peng M."/>
            <person name="De Vries R.P."/>
            <person name="Grigoriev I."/>
            <person name="Riley R."/>
            <person name="Hilden K."/>
        </authorList>
    </citation>
    <scope>NUCLEOTIDE SEQUENCE [LARGE SCALE GENOMIC DNA]</scope>
    <source>
        <strain evidence="5 6">FBCC735</strain>
    </source>
</reference>
<dbReference type="Proteomes" id="UP000184267">
    <property type="component" value="Unassembled WGS sequence"/>
</dbReference>
<dbReference type="Pfam" id="PF00679">
    <property type="entry name" value="EFG_C"/>
    <property type="match status" value="1"/>
</dbReference>
<keyword evidence="2" id="KW-0648">Protein biosynthesis</keyword>
<dbReference type="InterPro" id="IPR035647">
    <property type="entry name" value="EFG_III/V"/>
</dbReference>
<dbReference type="CDD" id="cd01514">
    <property type="entry name" value="Elongation_Factor_C"/>
    <property type="match status" value="1"/>
</dbReference>
<dbReference type="PROSITE" id="PS51722">
    <property type="entry name" value="G_TR_2"/>
    <property type="match status" value="1"/>
</dbReference>
<accession>A0A1M2V9B7</accession>
<dbReference type="SUPFAM" id="SSF54980">
    <property type="entry name" value="EF-G C-terminal domain-like"/>
    <property type="match status" value="2"/>
</dbReference>
<dbReference type="AlphaFoldDB" id="A0A1M2V9B7"/>
<organism evidence="5 6">
    <name type="scientific">Trametes pubescens</name>
    <name type="common">White-rot fungus</name>
    <dbReference type="NCBI Taxonomy" id="154538"/>
    <lineage>
        <taxon>Eukaryota</taxon>
        <taxon>Fungi</taxon>
        <taxon>Dikarya</taxon>
        <taxon>Basidiomycota</taxon>
        <taxon>Agaricomycotina</taxon>
        <taxon>Agaricomycetes</taxon>
        <taxon>Polyporales</taxon>
        <taxon>Polyporaceae</taxon>
        <taxon>Trametes</taxon>
    </lineage>
</organism>
<dbReference type="GO" id="GO:0032543">
    <property type="term" value="P:mitochondrial translation"/>
    <property type="evidence" value="ECO:0007669"/>
    <property type="project" value="TreeGrafter"/>
</dbReference>
<keyword evidence="3" id="KW-0342">GTP-binding</keyword>
<dbReference type="GO" id="GO:0003924">
    <property type="term" value="F:GTPase activity"/>
    <property type="evidence" value="ECO:0007669"/>
    <property type="project" value="InterPro"/>
</dbReference>
<dbReference type="InterPro" id="IPR027417">
    <property type="entry name" value="P-loop_NTPase"/>
</dbReference>
<dbReference type="SUPFAM" id="SSF52540">
    <property type="entry name" value="P-loop containing nucleoside triphosphate hydrolases"/>
    <property type="match status" value="1"/>
</dbReference>
<dbReference type="GO" id="GO:0005739">
    <property type="term" value="C:mitochondrion"/>
    <property type="evidence" value="ECO:0007669"/>
    <property type="project" value="TreeGrafter"/>
</dbReference>
<dbReference type="Gene3D" id="2.40.30.10">
    <property type="entry name" value="Translation factors"/>
    <property type="match status" value="1"/>
</dbReference>
<evidence type="ECO:0000256" key="2">
    <source>
        <dbReference type="ARBA" id="ARBA00022917"/>
    </source>
</evidence>
<evidence type="ECO:0000256" key="3">
    <source>
        <dbReference type="ARBA" id="ARBA00023134"/>
    </source>
</evidence>
<feature type="domain" description="Tr-type G" evidence="4">
    <location>
        <begin position="1"/>
        <end position="301"/>
    </location>
</feature>
<dbReference type="GO" id="GO:0032790">
    <property type="term" value="P:ribosome disassembly"/>
    <property type="evidence" value="ECO:0007669"/>
    <property type="project" value="TreeGrafter"/>
</dbReference>
<dbReference type="NCBIfam" id="TIGR00231">
    <property type="entry name" value="small_GTP"/>
    <property type="match status" value="1"/>
</dbReference>
<dbReference type="InterPro" id="IPR041095">
    <property type="entry name" value="EFG_II"/>
</dbReference>
<dbReference type="Gene3D" id="3.30.70.870">
    <property type="entry name" value="Elongation Factor G (Translational Gtpase), domain 3"/>
    <property type="match status" value="1"/>
</dbReference>
<gene>
    <name evidence="5" type="ORF">TRAPUB_5172</name>
</gene>
<dbReference type="Pfam" id="PF14492">
    <property type="entry name" value="EFG_III"/>
    <property type="match status" value="1"/>
</dbReference>
<dbReference type="PANTHER" id="PTHR43261:SF1">
    <property type="entry name" value="RIBOSOME-RELEASING FACTOR 2, MITOCHONDRIAL"/>
    <property type="match status" value="1"/>
</dbReference>
<name>A0A1M2V9B7_TRAPU</name>
<dbReference type="OMA" id="GPQFTFP"/>